<name>A0A1D8D0G1_CHLLM</name>
<dbReference type="CDD" id="cd00198">
    <property type="entry name" value="vWFA"/>
    <property type="match status" value="1"/>
</dbReference>
<dbReference type="PANTHER" id="PTHR33608:SF6">
    <property type="entry name" value="BLL2464 PROTEIN"/>
    <property type="match status" value="1"/>
</dbReference>
<dbReference type="Gene3D" id="3.40.50.410">
    <property type="entry name" value="von Willebrand factor, type A domain"/>
    <property type="match status" value="1"/>
</dbReference>
<dbReference type="PANTHER" id="PTHR33608">
    <property type="entry name" value="BLL2464 PROTEIN"/>
    <property type="match status" value="1"/>
</dbReference>
<dbReference type="OrthoDB" id="9776116at2"/>
<gene>
    <name evidence="2" type="ORF">BIU88_11385</name>
</gene>
<evidence type="ECO:0000313" key="2">
    <source>
        <dbReference type="EMBL" id="AOS84680.1"/>
    </source>
</evidence>
<proteinExistence type="predicted"/>
<accession>A0A1D8D0G1</accession>
<sequence length="307" mass="35074">MSRCPEDSRAVSGVSEAPDPRELSAMVRKLEIRSRRLVNELFSGEYHSSFKGRGIEFSQVREYQYGDDVRTVDWNTSAHKNDLYVKMFTEERERILMLVLDGSGSMLFGSGRLKKELAAEVSAILAFSAVQNNDMVGLLVFTDKVETYIPPRKGRAHALVILNEIFSLRQCGRKTDIDAALSFIRRTQKRKAIIFLLTDLLGSEYERGMKLLNIRHDFVLIHIGDPLDREFPRAGLLDLVDPETGERMTIDAGSRAFLARYATERQREREAVQRQLSRMKVDAVFLDTGKSIIGGLNAFFRHRERRV</sequence>
<dbReference type="SMART" id="SM00327">
    <property type="entry name" value="VWA"/>
    <property type="match status" value="1"/>
</dbReference>
<protein>
    <recommendedName>
        <fullName evidence="1">VWFA domain-containing protein</fullName>
    </recommendedName>
</protein>
<dbReference type="InterPro" id="IPR036465">
    <property type="entry name" value="vWFA_dom_sf"/>
</dbReference>
<dbReference type="SUPFAM" id="SSF53300">
    <property type="entry name" value="vWA-like"/>
    <property type="match status" value="1"/>
</dbReference>
<dbReference type="RefSeq" id="WP_069810871.1">
    <property type="nucleotide sequence ID" value="NZ_CP017305.1"/>
</dbReference>
<keyword evidence="3" id="KW-1185">Reference proteome</keyword>
<dbReference type="InterPro" id="IPR002035">
    <property type="entry name" value="VWF_A"/>
</dbReference>
<dbReference type="Proteomes" id="UP000095185">
    <property type="component" value="Chromosome"/>
</dbReference>
<dbReference type="AlphaFoldDB" id="A0A1D8D0G1"/>
<dbReference type="STRING" id="274537.BIU88_11385"/>
<feature type="domain" description="VWFA" evidence="1">
    <location>
        <begin position="93"/>
        <end position="276"/>
    </location>
</feature>
<dbReference type="KEGG" id="clz:BIU88_11385"/>
<evidence type="ECO:0000259" key="1">
    <source>
        <dbReference type="SMART" id="SM00327"/>
    </source>
</evidence>
<dbReference type="Pfam" id="PF01882">
    <property type="entry name" value="DUF58"/>
    <property type="match status" value="1"/>
</dbReference>
<reference evidence="2" key="1">
    <citation type="submission" date="2016-09" db="EMBL/GenBank/DDBJ databases">
        <title>Genome sequence of Chlorobaculum limnaeum.</title>
        <authorList>
            <person name="Liu Z."/>
            <person name="Tank M."/>
            <person name="Bryant D.A."/>
        </authorList>
    </citation>
    <scope>NUCLEOTIDE SEQUENCE [LARGE SCALE GENOMIC DNA]</scope>
    <source>
        <strain evidence="2">DSM 1677</strain>
    </source>
</reference>
<dbReference type="InterPro" id="IPR002881">
    <property type="entry name" value="DUF58"/>
</dbReference>
<dbReference type="EMBL" id="CP017305">
    <property type="protein sequence ID" value="AOS84680.1"/>
    <property type="molecule type" value="Genomic_DNA"/>
</dbReference>
<organism evidence="2 3">
    <name type="scientific">Chlorobaculum limnaeum</name>
    <dbReference type="NCBI Taxonomy" id="274537"/>
    <lineage>
        <taxon>Bacteria</taxon>
        <taxon>Pseudomonadati</taxon>
        <taxon>Chlorobiota</taxon>
        <taxon>Chlorobiia</taxon>
        <taxon>Chlorobiales</taxon>
        <taxon>Chlorobiaceae</taxon>
        <taxon>Chlorobaculum</taxon>
    </lineage>
</organism>
<evidence type="ECO:0000313" key="3">
    <source>
        <dbReference type="Proteomes" id="UP000095185"/>
    </source>
</evidence>